<dbReference type="EMBL" id="VSRR010001302">
    <property type="protein sequence ID" value="MPC24213.1"/>
    <property type="molecule type" value="Genomic_DNA"/>
</dbReference>
<name>A0A5B7DT81_PORTR</name>
<accession>A0A5B7DT81</accession>
<organism evidence="1 2">
    <name type="scientific">Portunus trituberculatus</name>
    <name type="common">Swimming crab</name>
    <name type="synonym">Neptunus trituberculatus</name>
    <dbReference type="NCBI Taxonomy" id="210409"/>
    <lineage>
        <taxon>Eukaryota</taxon>
        <taxon>Metazoa</taxon>
        <taxon>Ecdysozoa</taxon>
        <taxon>Arthropoda</taxon>
        <taxon>Crustacea</taxon>
        <taxon>Multicrustacea</taxon>
        <taxon>Malacostraca</taxon>
        <taxon>Eumalacostraca</taxon>
        <taxon>Eucarida</taxon>
        <taxon>Decapoda</taxon>
        <taxon>Pleocyemata</taxon>
        <taxon>Brachyura</taxon>
        <taxon>Eubrachyura</taxon>
        <taxon>Portunoidea</taxon>
        <taxon>Portunidae</taxon>
        <taxon>Portuninae</taxon>
        <taxon>Portunus</taxon>
    </lineage>
</organism>
<keyword evidence="2" id="KW-1185">Reference proteome</keyword>
<protein>
    <submittedName>
        <fullName evidence="1">Uncharacterized protein</fullName>
    </submittedName>
</protein>
<gene>
    <name evidence="1" type="ORF">E2C01_017290</name>
</gene>
<evidence type="ECO:0000313" key="1">
    <source>
        <dbReference type="EMBL" id="MPC24213.1"/>
    </source>
</evidence>
<sequence length="60" mass="6449">MAPVTSFFICFNLSDPRGVIYFPDTEMITVEVTTSADQLWGPQQAASSACALLSHVHGSC</sequence>
<proteinExistence type="predicted"/>
<comment type="caution">
    <text evidence="1">The sequence shown here is derived from an EMBL/GenBank/DDBJ whole genome shotgun (WGS) entry which is preliminary data.</text>
</comment>
<dbReference type="AlphaFoldDB" id="A0A5B7DT81"/>
<dbReference type="Proteomes" id="UP000324222">
    <property type="component" value="Unassembled WGS sequence"/>
</dbReference>
<evidence type="ECO:0000313" key="2">
    <source>
        <dbReference type="Proteomes" id="UP000324222"/>
    </source>
</evidence>
<reference evidence="1 2" key="1">
    <citation type="submission" date="2019-05" db="EMBL/GenBank/DDBJ databases">
        <title>Another draft genome of Portunus trituberculatus and its Hox gene families provides insights of decapod evolution.</title>
        <authorList>
            <person name="Jeong J.-H."/>
            <person name="Song I."/>
            <person name="Kim S."/>
            <person name="Choi T."/>
            <person name="Kim D."/>
            <person name="Ryu S."/>
            <person name="Kim W."/>
        </authorList>
    </citation>
    <scope>NUCLEOTIDE SEQUENCE [LARGE SCALE GENOMIC DNA]</scope>
    <source>
        <tissue evidence="1">Muscle</tissue>
    </source>
</reference>